<keyword evidence="5" id="KW-1185">Reference proteome</keyword>
<dbReference type="EMBL" id="JAUKWQ010000002">
    <property type="protein sequence ID" value="MDO1582287.1"/>
    <property type="molecule type" value="Genomic_DNA"/>
</dbReference>
<evidence type="ECO:0000256" key="2">
    <source>
        <dbReference type="ARBA" id="ARBA00023315"/>
    </source>
</evidence>
<evidence type="ECO:0000259" key="3">
    <source>
        <dbReference type="PROSITE" id="PS51186"/>
    </source>
</evidence>
<dbReference type="InterPro" id="IPR000182">
    <property type="entry name" value="GNAT_dom"/>
</dbReference>
<protein>
    <submittedName>
        <fullName evidence="4">GNAT family N-acetyltransferase</fullName>
    </submittedName>
</protein>
<gene>
    <name evidence="4" type="ORF">Q2T52_09270</name>
</gene>
<proteinExistence type="predicted"/>
<dbReference type="PANTHER" id="PTHR43877:SF1">
    <property type="entry name" value="ACETYLTRANSFERASE"/>
    <property type="match status" value="1"/>
</dbReference>
<dbReference type="CDD" id="cd04301">
    <property type="entry name" value="NAT_SF"/>
    <property type="match status" value="1"/>
</dbReference>
<evidence type="ECO:0000256" key="1">
    <source>
        <dbReference type="ARBA" id="ARBA00022679"/>
    </source>
</evidence>
<dbReference type="PANTHER" id="PTHR43877">
    <property type="entry name" value="AMINOALKYLPHOSPHONATE N-ACETYLTRANSFERASE-RELATED-RELATED"/>
    <property type="match status" value="1"/>
</dbReference>
<comment type="caution">
    <text evidence="4">The sequence shown here is derived from an EMBL/GenBank/DDBJ whole genome shotgun (WGS) entry which is preliminary data.</text>
</comment>
<dbReference type="SUPFAM" id="SSF55729">
    <property type="entry name" value="Acyl-CoA N-acyltransferases (Nat)"/>
    <property type="match status" value="1"/>
</dbReference>
<sequence length="165" mass="18696">MGAIAIEPIREAYIEGFHQALDTVSRERRYLAFLEAPPLESTREFVRDNITNGHPQFVAVSDGRVVGWCDIRRHEREVHAHRGTLGMGILPEFRDRGLGRRLITVTIDAARAIGLRRIELDVHADNVRAKALYEKVGFVLEGVAREAVLIDGRFIDLIKMAMLLR</sequence>
<keyword evidence="2" id="KW-0012">Acyltransferase</keyword>
<dbReference type="RefSeq" id="WP_302076427.1">
    <property type="nucleotide sequence ID" value="NZ_JAUKWQ010000002.1"/>
</dbReference>
<dbReference type="Pfam" id="PF00583">
    <property type="entry name" value="Acetyltransf_1"/>
    <property type="match status" value="1"/>
</dbReference>
<organism evidence="4 5">
    <name type="scientific">Rhizobium oryzicola</name>
    <dbReference type="NCBI Taxonomy" id="1232668"/>
    <lineage>
        <taxon>Bacteria</taxon>
        <taxon>Pseudomonadati</taxon>
        <taxon>Pseudomonadota</taxon>
        <taxon>Alphaproteobacteria</taxon>
        <taxon>Hyphomicrobiales</taxon>
        <taxon>Rhizobiaceae</taxon>
        <taxon>Rhizobium/Agrobacterium group</taxon>
        <taxon>Rhizobium</taxon>
    </lineage>
</organism>
<dbReference type="PROSITE" id="PS51186">
    <property type="entry name" value="GNAT"/>
    <property type="match status" value="1"/>
</dbReference>
<dbReference type="Gene3D" id="3.40.630.30">
    <property type="match status" value="1"/>
</dbReference>
<dbReference type="InterPro" id="IPR050832">
    <property type="entry name" value="Bact_Acetyltransf"/>
</dbReference>
<accession>A0ABT8SV26</accession>
<evidence type="ECO:0000313" key="5">
    <source>
        <dbReference type="Proteomes" id="UP001169006"/>
    </source>
</evidence>
<name>A0ABT8SV26_9HYPH</name>
<reference evidence="4" key="1">
    <citation type="journal article" date="2015" name="Int. J. Syst. Evol. Microbiol.">
        <title>Rhizobium oryzicola sp. nov., potential plant-growth-promoting endophytic bacteria isolated from rice roots.</title>
        <authorList>
            <person name="Zhang X.X."/>
            <person name="Gao J.S."/>
            <person name="Cao Y.H."/>
            <person name="Sheirdil R.A."/>
            <person name="Wang X.C."/>
            <person name="Zhang L."/>
        </authorList>
    </citation>
    <scope>NUCLEOTIDE SEQUENCE</scope>
    <source>
        <strain evidence="4">05753</strain>
    </source>
</reference>
<evidence type="ECO:0000313" key="4">
    <source>
        <dbReference type="EMBL" id="MDO1582287.1"/>
    </source>
</evidence>
<feature type="domain" description="N-acetyltransferase" evidence="3">
    <location>
        <begin position="4"/>
        <end position="165"/>
    </location>
</feature>
<dbReference type="Proteomes" id="UP001169006">
    <property type="component" value="Unassembled WGS sequence"/>
</dbReference>
<reference evidence="4" key="2">
    <citation type="submission" date="2023-07" db="EMBL/GenBank/DDBJ databases">
        <authorList>
            <person name="Sun H."/>
        </authorList>
    </citation>
    <scope>NUCLEOTIDE SEQUENCE</scope>
    <source>
        <strain evidence="4">05753</strain>
    </source>
</reference>
<dbReference type="InterPro" id="IPR016181">
    <property type="entry name" value="Acyl_CoA_acyltransferase"/>
</dbReference>
<keyword evidence="1" id="KW-0808">Transferase</keyword>